<accession>A0A143QMB2</accession>
<dbReference type="OrthoDB" id="3696421at2"/>
<name>A0A143QMB2_RHOFA</name>
<dbReference type="NCBIfam" id="NF045516">
    <property type="entry name" value="GlpR"/>
    <property type="match status" value="1"/>
</dbReference>
<dbReference type="Proteomes" id="UP000076038">
    <property type="component" value="Chromosome"/>
</dbReference>
<keyword evidence="2" id="KW-1133">Transmembrane helix</keyword>
<proteinExistence type="predicted"/>
<dbReference type="RefSeq" id="WP_032371228.1">
    <property type="nucleotide sequence ID" value="NZ_CP015220.1"/>
</dbReference>
<reference evidence="4" key="2">
    <citation type="submission" date="2016-04" db="EMBL/GenBank/DDBJ databases">
        <title>Complete Genome and Plasmid Sequences for Rhodococcus fascians D188 and Draft Sequences for Rhodococcus spp. Isolates PBTS 1 and PBTS 2.</title>
        <authorList>
            <person name="Stamer R."/>
            <person name="Vereecke D."/>
            <person name="Zhang Y."/>
            <person name="Schilkey F."/>
            <person name="Devitt N."/>
            <person name="Randall J."/>
        </authorList>
    </citation>
    <scope>NUCLEOTIDE SEQUENCE [LARGE SCALE GENOMIC DNA]</scope>
    <source>
        <strain evidence="4">PBTS2</strain>
    </source>
</reference>
<feature type="region of interest" description="Disordered" evidence="1">
    <location>
        <begin position="43"/>
        <end position="69"/>
    </location>
</feature>
<sequence length="290" mass="32768">MPNSIIWIGLVAVWLFVLLPMLMTKRPQIMQTTDAALATRVLHRGGTKRKQRGPATGHRSDPDWRPEDDLRVSAPASEIFGPKFASIRSDSPDLPGTAEDPMDTHAEEENDLERDEPVHDAPRASSPAHEPGVVDDDFVPRRRGRGGFDPEADAIARAARYAFRQRAVLGLVFAAITTAALAFIISPTVWWLCGLSVAVLVGYLYYLRRQVQIEEEIRRRRLTRMGRSRLGVESETDEELELVPQRLRRPGAVVLEIDDEDPEFEHLDHYEEPFQARRDDDGDFRRAQGA</sequence>
<reference evidence="3 4" key="1">
    <citation type="journal article" date="2016" name="Genome Announc.">
        <title>Complete Genome and Plasmid Sequences for Rhodococcus fascians D188 and Draft Sequences for Rhodococcus Isolates PBTS 1 and PBTS 2.</title>
        <authorList>
            <person name="Stamler R.A."/>
            <person name="Vereecke D."/>
            <person name="Zhang Y."/>
            <person name="Schilkey F."/>
            <person name="Devitt N."/>
            <person name="Randall J.J."/>
        </authorList>
    </citation>
    <scope>NUCLEOTIDE SEQUENCE [LARGE SCALE GENOMIC DNA]</scope>
    <source>
        <strain evidence="3 4">PBTS2</strain>
    </source>
</reference>
<feature type="transmembrane region" description="Helical" evidence="2">
    <location>
        <begin position="189"/>
        <end position="207"/>
    </location>
</feature>
<keyword evidence="2" id="KW-0812">Transmembrane</keyword>
<dbReference type="EMBL" id="CP015220">
    <property type="protein sequence ID" value="AMY24084.1"/>
    <property type="molecule type" value="Genomic_DNA"/>
</dbReference>
<gene>
    <name evidence="3" type="ORF">A3Q41_02790</name>
</gene>
<feature type="region of interest" description="Disordered" evidence="1">
    <location>
        <begin position="270"/>
        <end position="290"/>
    </location>
</feature>
<evidence type="ECO:0008006" key="5">
    <source>
        <dbReference type="Google" id="ProtNLM"/>
    </source>
</evidence>
<feature type="compositionally biased region" description="Basic and acidic residues" evidence="1">
    <location>
        <begin position="58"/>
        <end position="69"/>
    </location>
</feature>
<feature type="region of interest" description="Disordered" evidence="1">
    <location>
        <begin position="84"/>
        <end position="146"/>
    </location>
</feature>
<dbReference type="KEGG" id="rhs:A3Q41_02790"/>
<feature type="transmembrane region" description="Helical" evidence="2">
    <location>
        <begin position="167"/>
        <end position="183"/>
    </location>
</feature>
<protein>
    <recommendedName>
        <fullName evidence="5">Transmembrane protein</fullName>
    </recommendedName>
</protein>
<evidence type="ECO:0000313" key="3">
    <source>
        <dbReference type="EMBL" id="AMY24084.1"/>
    </source>
</evidence>
<dbReference type="InterPro" id="IPR053779">
    <property type="entry name" value="GlpR"/>
</dbReference>
<keyword evidence="2" id="KW-0472">Membrane</keyword>
<evidence type="ECO:0000256" key="1">
    <source>
        <dbReference type="SAM" id="MobiDB-lite"/>
    </source>
</evidence>
<evidence type="ECO:0000313" key="4">
    <source>
        <dbReference type="Proteomes" id="UP000076038"/>
    </source>
</evidence>
<evidence type="ECO:0000256" key="2">
    <source>
        <dbReference type="SAM" id="Phobius"/>
    </source>
</evidence>
<dbReference type="PATRIC" id="fig|1653479.3.peg.2821"/>
<organism evidence="3 4">
    <name type="scientific">Rhodococcoides fascians</name>
    <name type="common">Rhodococcus fascians</name>
    <dbReference type="NCBI Taxonomy" id="1828"/>
    <lineage>
        <taxon>Bacteria</taxon>
        <taxon>Bacillati</taxon>
        <taxon>Actinomycetota</taxon>
        <taxon>Actinomycetes</taxon>
        <taxon>Mycobacteriales</taxon>
        <taxon>Nocardiaceae</taxon>
        <taxon>Rhodococcoides</taxon>
    </lineage>
</organism>
<keyword evidence="4" id="KW-1185">Reference proteome</keyword>
<dbReference type="AlphaFoldDB" id="A0A143QMB2"/>
<feature type="compositionally biased region" description="Basic residues" evidence="1">
    <location>
        <begin position="43"/>
        <end position="52"/>
    </location>
</feature>
<feature type="transmembrane region" description="Helical" evidence="2">
    <location>
        <begin position="6"/>
        <end position="23"/>
    </location>
</feature>